<reference evidence="1" key="1">
    <citation type="submission" date="2015-07" db="EMBL/GenBank/DDBJ databases">
        <title>Adaptation to a free-living lifestyle via gene acquisitions in the diplomonad Trepomonas sp. PC1.</title>
        <authorList>
            <person name="Xu F."/>
            <person name="Jerlstrom-Hultqvist J."/>
            <person name="Kolisko M."/>
            <person name="Simpson A.G.B."/>
            <person name="Roger A.J."/>
            <person name="Svard S.G."/>
            <person name="Andersson J.O."/>
        </authorList>
    </citation>
    <scope>NUCLEOTIDE SEQUENCE</scope>
    <source>
        <strain evidence="1">PC1</strain>
    </source>
</reference>
<name>A0A146K318_9EUKA</name>
<dbReference type="AlphaFoldDB" id="A0A146K318"/>
<evidence type="ECO:0000313" key="1">
    <source>
        <dbReference type="EMBL" id="JAP89929.1"/>
    </source>
</evidence>
<feature type="non-terminal residue" evidence="1">
    <location>
        <position position="1"/>
    </location>
</feature>
<gene>
    <name evidence="1" type="ORF">TPC1_30576</name>
</gene>
<proteinExistence type="predicted"/>
<organism evidence="1">
    <name type="scientific">Trepomonas sp. PC1</name>
    <dbReference type="NCBI Taxonomy" id="1076344"/>
    <lineage>
        <taxon>Eukaryota</taxon>
        <taxon>Metamonada</taxon>
        <taxon>Diplomonadida</taxon>
        <taxon>Hexamitidae</taxon>
        <taxon>Hexamitinae</taxon>
        <taxon>Trepomonas</taxon>
    </lineage>
</organism>
<dbReference type="EMBL" id="GDID01006677">
    <property type="protein sequence ID" value="JAP89929.1"/>
    <property type="molecule type" value="Transcribed_RNA"/>
</dbReference>
<sequence length="539" mass="62601">SVQLAQSSCILDDTILMCDQSSFYSLPSQKITTLKKISSFTVFNGQIVYVMDDSIFVIVKNKHHRLSKYCDLDCENVILVQSTNLFLVICCLDSVVVIDGQYKIVFQNQLESELRSVVSAQYSANRVLIEQKPQNYILLSQNEDIKSLQGQFLLHSDFLVQIHRDSLQKISFDEQIENEEFFQVEAEITSFKVFRDFLVLNFNEDILVFNLLQFQPIRLIKCQKGLFQNYNTLKNENPVFLDINQENLVVLQNQVLMLFNYQNPEISLHLMCCTSETAFTHRNTIFQHDCLFSLHSREFSAKQTQLQFQQHQSCVTSQNELIEIKNATIVSKQKFGDLFILSVAQNDFSTFILQNAPQKRICHFNNGEFVKFTETEAEKMFWSTGFLVLVFNGKLQFLDLALNVKKQLQFKVLDQFVPHSQKYFMVRQGEILSLNAVIKGEFYECGRTVCASEVFVDEMGLFIFQQIDNRLQIQQFADLKIIVDEEVSGRVIFGEKLCVQNEFGIFSLQIDEVDQSIRNAKLKYGNSEQLWEAVNWVKW</sequence>
<protein>
    <submittedName>
        <fullName evidence="1">Uncharacterized protein</fullName>
    </submittedName>
</protein>
<accession>A0A146K318</accession>